<keyword evidence="1" id="KW-0285">Flavoprotein</keyword>
<gene>
    <name evidence="4" type="ORF">Clacol_008011</name>
</gene>
<evidence type="ECO:0000256" key="2">
    <source>
        <dbReference type="ARBA" id="ARBA00022827"/>
    </source>
</evidence>
<evidence type="ECO:0000256" key="3">
    <source>
        <dbReference type="ARBA" id="ARBA00023002"/>
    </source>
</evidence>
<name>A0AAV5AHC5_9AGAM</name>
<dbReference type="PANTHER" id="PTHR46720:SF3">
    <property type="entry name" value="FAD-BINDING DOMAIN-CONTAINING PROTEIN-RELATED"/>
    <property type="match status" value="1"/>
</dbReference>
<evidence type="ECO:0000256" key="1">
    <source>
        <dbReference type="ARBA" id="ARBA00022630"/>
    </source>
</evidence>
<reference evidence="4" key="1">
    <citation type="submission" date="2021-10" db="EMBL/GenBank/DDBJ databases">
        <title>De novo Genome Assembly of Clathrus columnatus (Basidiomycota, Fungi) Using Illumina and Nanopore Sequence Data.</title>
        <authorList>
            <person name="Ogiso-Tanaka E."/>
            <person name="Itagaki H."/>
            <person name="Hosoya T."/>
            <person name="Hosaka K."/>
        </authorList>
    </citation>
    <scope>NUCLEOTIDE SEQUENCE</scope>
    <source>
        <strain evidence="4">MO-923</strain>
    </source>
</reference>
<proteinExistence type="predicted"/>
<evidence type="ECO:0000313" key="5">
    <source>
        <dbReference type="Proteomes" id="UP001050691"/>
    </source>
</evidence>
<accession>A0AAV5AHC5</accession>
<dbReference type="PANTHER" id="PTHR46720">
    <property type="entry name" value="HYDROXYLASE, PUTATIVE (AFU_ORTHOLOGUE AFUA_3G01460)-RELATED"/>
    <property type="match status" value="1"/>
</dbReference>
<dbReference type="GO" id="GO:0044550">
    <property type="term" value="P:secondary metabolite biosynthetic process"/>
    <property type="evidence" value="ECO:0007669"/>
    <property type="project" value="TreeGrafter"/>
</dbReference>
<dbReference type="SUPFAM" id="SSF54373">
    <property type="entry name" value="FAD-linked reductases, C-terminal domain"/>
    <property type="match status" value="1"/>
</dbReference>
<dbReference type="InterPro" id="IPR051104">
    <property type="entry name" value="FAD_monoxygenase"/>
</dbReference>
<dbReference type="Proteomes" id="UP001050691">
    <property type="component" value="Unassembled WGS sequence"/>
</dbReference>
<protein>
    <submittedName>
        <fullName evidence="4">Uncharacterized protein</fullName>
    </submittedName>
</protein>
<dbReference type="EMBL" id="BPWL01000009">
    <property type="protein sequence ID" value="GJJ13755.1"/>
    <property type="molecule type" value="Genomic_DNA"/>
</dbReference>
<dbReference type="SUPFAM" id="SSF51905">
    <property type="entry name" value="FAD/NAD(P)-binding domain"/>
    <property type="match status" value="1"/>
</dbReference>
<keyword evidence="5" id="KW-1185">Reference proteome</keyword>
<dbReference type="AlphaFoldDB" id="A0AAV5AHC5"/>
<keyword evidence="3" id="KW-0560">Oxidoreductase</keyword>
<keyword evidence="2" id="KW-0274">FAD</keyword>
<dbReference type="Gene3D" id="3.50.50.60">
    <property type="entry name" value="FAD/NAD(P)-binding domain"/>
    <property type="match status" value="1"/>
</dbReference>
<sequence length="426" mass="48093">MNLPARTVNTSLSTPTITSDSTPTGFGLLFETFILNGPMTWKKISGGGIGGLMLAIALAPYKDIEINIYEGTSKFEKIGADLAIWDAAVQAFKKLGIEEQLSTIAPGHEDKSSFELRRSNQPEGEQYGTLELWDSTVPRSWMFSSRFFNKENTTGKIYFGKRCIKYEYDQNTGRKDVENHFKDSTTATCDVLVGSDEIRSVIRKQLVDETAKDKGWSAQDSAVDSSGLRFSGTVAYRALVDSTSIPEHPARKLRKAYIVTYPVAGSKFINLVAYVSDPGRHDEWMNGPWTTDVDRNEVMEEYSDFEYEVQVMLSTRFLDGHSLFEVDPLLAWSDGPVTMLAHLLGLPDVTPNNIPSLLRSYEFIRKPRSEKTLQCTREAKRVLEFMGEYAIASNEYINKTFDELVLWLWGRRAGFRRRSREGEKGV</sequence>
<comment type="caution">
    <text evidence="4">The sequence shown here is derived from an EMBL/GenBank/DDBJ whole genome shotgun (WGS) entry which is preliminary data.</text>
</comment>
<dbReference type="GO" id="GO:0016491">
    <property type="term" value="F:oxidoreductase activity"/>
    <property type="evidence" value="ECO:0007669"/>
    <property type="project" value="UniProtKB-KW"/>
</dbReference>
<evidence type="ECO:0000313" key="4">
    <source>
        <dbReference type="EMBL" id="GJJ13755.1"/>
    </source>
</evidence>
<organism evidence="4 5">
    <name type="scientific">Clathrus columnatus</name>
    <dbReference type="NCBI Taxonomy" id="1419009"/>
    <lineage>
        <taxon>Eukaryota</taxon>
        <taxon>Fungi</taxon>
        <taxon>Dikarya</taxon>
        <taxon>Basidiomycota</taxon>
        <taxon>Agaricomycotina</taxon>
        <taxon>Agaricomycetes</taxon>
        <taxon>Phallomycetidae</taxon>
        <taxon>Phallales</taxon>
        <taxon>Clathraceae</taxon>
        <taxon>Clathrus</taxon>
    </lineage>
</organism>
<dbReference type="InterPro" id="IPR036188">
    <property type="entry name" value="FAD/NAD-bd_sf"/>
</dbReference>